<proteinExistence type="predicted"/>
<protein>
    <submittedName>
        <fullName evidence="1">Uncharacterized protein</fullName>
    </submittedName>
</protein>
<accession>A0A3E2NEC0</accession>
<reference evidence="1 2" key="1">
    <citation type="submission" date="2018-07" db="EMBL/GenBank/DDBJ databases">
        <title>New species, Clostridium PI-S10-A1B.</title>
        <authorList>
            <person name="Krishna G."/>
            <person name="Summeta K."/>
            <person name="Shikha S."/>
            <person name="Prabhu P.B."/>
            <person name="Suresh K."/>
        </authorList>
    </citation>
    <scope>NUCLEOTIDE SEQUENCE [LARGE SCALE GENOMIC DNA]</scope>
    <source>
        <strain evidence="1 2">PI-S10-A1B</strain>
    </source>
</reference>
<sequence length="160" mass="18089">MKVFKNILLIMTFAVLTLGGCSQKENTDTTPNSINEDNQIKIDKNRETENIPSLDEAIKSGIVSELSDLGFEILPMTVDENEIDMPVGEEEQSGVKKISVNYSSEVKVRIIEYDTAADKNNYLESDINDIKKDSIVYIYGEYVNESEIKADQIIIFRVKK</sequence>
<name>A0A3E2NEC0_9FIRM</name>
<dbReference type="Proteomes" id="UP000260680">
    <property type="component" value="Unassembled WGS sequence"/>
</dbReference>
<gene>
    <name evidence="1" type="ORF">DS742_09420</name>
</gene>
<dbReference type="RefSeq" id="WP_117416742.1">
    <property type="nucleotide sequence ID" value="NZ_QOHO01000026.1"/>
</dbReference>
<evidence type="ECO:0000313" key="2">
    <source>
        <dbReference type="Proteomes" id="UP000260680"/>
    </source>
</evidence>
<dbReference type="PROSITE" id="PS51257">
    <property type="entry name" value="PROKAR_LIPOPROTEIN"/>
    <property type="match status" value="1"/>
</dbReference>
<organism evidence="1 2">
    <name type="scientific">Lacrimispora amygdalina</name>
    <dbReference type="NCBI Taxonomy" id="253257"/>
    <lineage>
        <taxon>Bacteria</taxon>
        <taxon>Bacillati</taxon>
        <taxon>Bacillota</taxon>
        <taxon>Clostridia</taxon>
        <taxon>Lachnospirales</taxon>
        <taxon>Lachnospiraceae</taxon>
        <taxon>Lacrimispora</taxon>
    </lineage>
</organism>
<dbReference type="EMBL" id="QOHO01000026">
    <property type="protein sequence ID" value="RFZ79231.1"/>
    <property type="molecule type" value="Genomic_DNA"/>
</dbReference>
<evidence type="ECO:0000313" key="1">
    <source>
        <dbReference type="EMBL" id="RFZ79231.1"/>
    </source>
</evidence>
<comment type="caution">
    <text evidence="1">The sequence shown here is derived from an EMBL/GenBank/DDBJ whole genome shotgun (WGS) entry which is preliminary data.</text>
</comment>
<dbReference type="AlphaFoldDB" id="A0A3E2NEC0"/>